<dbReference type="AlphaFoldDB" id="A0A6J6YXA6"/>
<accession>A0A6J6YXA6</accession>
<dbReference type="InterPro" id="IPR000748">
    <property type="entry name" value="PsdUridine_synth_RsuA/RluB/E/F"/>
</dbReference>
<evidence type="ECO:0000256" key="2">
    <source>
        <dbReference type="ARBA" id="ARBA00023235"/>
    </source>
</evidence>
<dbReference type="EMBL" id="CAFABA010000003">
    <property type="protein sequence ID" value="CAB4812923.1"/>
    <property type="molecule type" value="Genomic_DNA"/>
</dbReference>
<dbReference type="GO" id="GO:0006364">
    <property type="term" value="P:rRNA processing"/>
    <property type="evidence" value="ECO:0007669"/>
    <property type="project" value="UniProtKB-ARBA"/>
</dbReference>
<dbReference type="CDD" id="cd00165">
    <property type="entry name" value="S4"/>
    <property type="match status" value="1"/>
</dbReference>
<dbReference type="InterPro" id="IPR020094">
    <property type="entry name" value="TruA/RsuA/RluB/E/F_N"/>
</dbReference>
<dbReference type="InterPro" id="IPR036986">
    <property type="entry name" value="S4_RNA-bd_sf"/>
</dbReference>
<organism evidence="4">
    <name type="scientific">freshwater metagenome</name>
    <dbReference type="NCBI Taxonomy" id="449393"/>
    <lineage>
        <taxon>unclassified sequences</taxon>
        <taxon>metagenomes</taxon>
        <taxon>ecological metagenomes</taxon>
    </lineage>
</organism>
<name>A0A6J6YXA6_9ZZZZ</name>
<dbReference type="PROSITE" id="PS01149">
    <property type="entry name" value="PSI_RSU"/>
    <property type="match status" value="1"/>
</dbReference>
<dbReference type="NCBIfam" id="TIGR00093">
    <property type="entry name" value="pseudouridine synthase"/>
    <property type="match status" value="1"/>
</dbReference>
<dbReference type="InterPro" id="IPR020103">
    <property type="entry name" value="PsdUridine_synth_cat_dom_sf"/>
</dbReference>
<dbReference type="InterPro" id="IPR018496">
    <property type="entry name" value="PsdUridine_synth_RsuA/RluB_CS"/>
</dbReference>
<dbReference type="Pfam" id="PF01479">
    <property type="entry name" value="S4"/>
    <property type="match status" value="1"/>
</dbReference>
<evidence type="ECO:0000313" key="4">
    <source>
        <dbReference type="EMBL" id="CAB4812923.1"/>
    </source>
</evidence>
<dbReference type="GO" id="GO:0009982">
    <property type="term" value="F:pseudouridine synthase activity"/>
    <property type="evidence" value="ECO:0007669"/>
    <property type="project" value="InterPro"/>
</dbReference>
<dbReference type="PANTHER" id="PTHR47683">
    <property type="entry name" value="PSEUDOURIDINE SYNTHASE FAMILY PROTEIN-RELATED"/>
    <property type="match status" value="1"/>
</dbReference>
<dbReference type="SMART" id="SM00363">
    <property type="entry name" value="S4"/>
    <property type="match status" value="1"/>
</dbReference>
<dbReference type="SUPFAM" id="SSF55174">
    <property type="entry name" value="Alpha-L RNA-binding motif"/>
    <property type="match status" value="1"/>
</dbReference>
<dbReference type="GO" id="GO:0001522">
    <property type="term" value="P:pseudouridine synthesis"/>
    <property type="evidence" value="ECO:0007669"/>
    <property type="project" value="InterPro"/>
</dbReference>
<protein>
    <submittedName>
        <fullName evidence="4">Unannotated protein</fullName>
    </submittedName>
</protein>
<dbReference type="GO" id="GO:0003723">
    <property type="term" value="F:RNA binding"/>
    <property type="evidence" value="ECO:0007669"/>
    <property type="project" value="InterPro"/>
</dbReference>
<dbReference type="InterPro" id="IPR002942">
    <property type="entry name" value="S4_RNA-bd"/>
</dbReference>
<dbReference type="Pfam" id="PF00849">
    <property type="entry name" value="PseudoU_synth_2"/>
    <property type="match status" value="1"/>
</dbReference>
<evidence type="ECO:0000259" key="3">
    <source>
        <dbReference type="SMART" id="SM00363"/>
    </source>
</evidence>
<dbReference type="Gene3D" id="3.30.70.1560">
    <property type="entry name" value="Alpha-L RNA-binding motif"/>
    <property type="match status" value="1"/>
</dbReference>
<dbReference type="InterPro" id="IPR050343">
    <property type="entry name" value="RsuA_PseudoU_synthase"/>
</dbReference>
<dbReference type="PROSITE" id="PS50889">
    <property type="entry name" value="S4"/>
    <property type="match status" value="1"/>
</dbReference>
<sequence>MTHLRLDRAIANLGYGTRREAQRAVRDGRVTVAGEVVRGPEHHADPADIAIDGEPLEFPHGLFVSFHKPVGVVCSHEDKDGPPVYDLLPARWLARNPKVTSVGRLDKDSSGLLLVTDILPMVHQLAAPRHHVEKRYLVGLDLPLSERELADMAAVFTAGTIMLKGEDDPCLPAVLRATDRPDRIEVVLTEGRHRQVRRMIGACGPSVASLHRISVGPYELGDLPEGQWRAEDPSRVTVG</sequence>
<keyword evidence="2" id="KW-0413">Isomerase</keyword>
<proteinExistence type="inferred from homology"/>
<dbReference type="InterPro" id="IPR042092">
    <property type="entry name" value="PsdUridine_s_RsuA/RluB/E/F_cat"/>
</dbReference>
<evidence type="ECO:0000256" key="1">
    <source>
        <dbReference type="ARBA" id="ARBA00008348"/>
    </source>
</evidence>
<reference evidence="4" key="1">
    <citation type="submission" date="2020-05" db="EMBL/GenBank/DDBJ databases">
        <authorList>
            <person name="Chiriac C."/>
            <person name="Salcher M."/>
            <person name="Ghai R."/>
            <person name="Kavagutti S V."/>
        </authorList>
    </citation>
    <scope>NUCLEOTIDE SEQUENCE</scope>
</reference>
<dbReference type="Gene3D" id="3.30.70.580">
    <property type="entry name" value="Pseudouridine synthase I, catalytic domain, N-terminal subdomain"/>
    <property type="match status" value="1"/>
</dbReference>
<dbReference type="PANTHER" id="PTHR47683:SF2">
    <property type="entry name" value="RNA-BINDING S4 DOMAIN-CONTAINING PROTEIN"/>
    <property type="match status" value="1"/>
</dbReference>
<gene>
    <name evidence="4" type="ORF">UFOPK3139_00125</name>
</gene>
<dbReference type="Gene3D" id="3.10.290.10">
    <property type="entry name" value="RNA-binding S4 domain"/>
    <property type="match status" value="1"/>
</dbReference>
<feature type="domain" description="RNA-binding S4" evidence="3">
    <location>
        <begin position="4"/>
        <end position="69"/>
    </location>
</feature>
<dbReference type="SUPFAM" id="SSF55120">
    <property type="entry name" value="Pseudouridine synthase"/>
    <property type="match status" value="1"/>
</dbReference>
<comment type="similarity">
    <text evidence="1">Belongs to the pseudouridine synthase RsuA family.</text>
</comment>
<dbReference type="InterPro" id="IPR006145">
    <property type="entry name" value="PsdUridine_synth_RsuA/RluA"/>
</dbReference>